<dbReference type="NCBIfam" id="TIGR02727">
    <property type="entry name" value="MTHFS_bact"/>
    <property type="match status" value="1"/>
</dbReference>
<feature type="binding site" evidence="4">
    <location>
        <begin position="132"/>
        <end position="140"/>
    </location>
    <ligand>
        <name>ATP</name>
        <dbReference type="ChEBI" id="CHEBI:30616"/>
    </ligand>
</feature>
<dbReference type="Proteomes" id="UP000037755">
    <property type="component" value="Unassembled WGS sequence"/>
</dbReference>
<dbReference type="GO" id="GO:0035999">
    <property type="term" value="P:tetrahydrofolate interconversion"/>
    <property type="evidence" value="ECO:0007669"/>
    <property type="project" value="TreeGrafter"/>
</dbReference>
<dbReference type="PIRSF" id="PIRSF006806">
    <property type="entry name" value="FTHF_cligase"/>
    <property type="match status" value="1"/>
</dbReference>
<evidence type="ECO:0000313" key="6">
    <source>
        <dbReference type="EMBL" id="KOS06819.1"/>
    </source>
</evidence>
<protein>
    <recommendedName>
        <fullName evidence="5">5-formyltetrahydrofolate cyclo-ligase</fullName>
        <ecNumber evidence="5">6.3.3.2</ecNumber>
    </recommendedName>
</protein>
<keyword evidence="6" id="KW-0436">Ligase</keyword>
<dbReference type="GO" id="GO:0046872">
    <property type="term" value="F:metal ion binding"/>
    <property type="evidence" value="ECO:0007669"/>
    <property type="project" value="UniProtKB-KW"/>
</dbReference>
<evidence type="ECO:0000256" key="3">
    <source>
        <dbReference type="ARBA" id="ARBA00022840"/>
    </source>
</evidence>
<keyword evidence="5" id="KW-0479">Metal-binding</keyword>
<proteinExistence type="inferred from homology"/>
<dbReference type="RefSeq" id="WP_054408441.1">
    <property type="nucleotide sequence ID" value="NZ_FOYA01000021.1"/>
</dbReference>
<gene>
    <name evidence="6" type="ORF">AM493_12885</name>
</gene>
<name>A0A0M9VIN5_9FLAO</name>
<feature type="binding site" evidence="4">
    <location>
        <position position="55"/>
    </location>
    <ligand>
        <name>substrate</name>
    </ligand>
</feature>
<evidence type="ECO:0000256" key="5">
    <source>
        <dbReference type="RuleBase" id="RU361279"/>
    </source>
</evidence>
<accession>A0A0M9VIN5</accession>
<evidence type="ECO:0000256" key="2">
    <source>
        <dbReference type="ARBA" id="ARBA00022741"/>
    </source>
</evidence>
<evidence type="ECO:0000313" key="7">
    <source>
        <dbReference type="Proteomes" id="UP000037755"/>
    </source>
</evidence>
<dbReference type="AlphaFoldDB" id="A0A0M9VIN5"/>
<dbReference type="InterPro" id="IPR024185">
    <property type="entry name" value="FTHF_cligase-like_sf"/>
</dbReference>
<evidence type="ECO:0000256" key="4">
    <source>
        <dbReference type="PIRSR" id="PIRSR006806-1"/>
    </source>
</evidence>
<dbReference type="OrthoDB" id="9801938at2"/>
<dbReference type="PANTHER" id="PTHR23407">
    <property type="entry name" value="ATPASE INHIBITOR/5-FORMYLTETRAHYDROFOLATE CYCLO-LIGASE"/>
    <property type="match status" value="1"/>
</dbReference>
<reference evidence="6 7" key="1">
    <citation type="submission" date="2015-08" db="EMBL/GenBank/DDBJ databases">
        <title>Whole genome sequence of Flavobacterium akiainvivens IK-1T, from decaying Wikstroemia oahuensis, an endemic Hawaiian shrub.</title>
        <authorList>
            <person name="Wan X."/>
            <person name="Hou S."/>
            <person name="Saito J."/>
            <person name="Donachie S."/>
        </authorList>
    </citation>
    <scope>NUCLEOTIDE SEQUENCE [LARGE SCALE GENOMIC DNA]</scope>
    <source>
        <strain evidence="6 7">IK-1</strain>
    </source>
</reference>
<comment type="similarity">
    <text evidence="1 5">Belongs to the 5-formyltetrahydrofolate cyclo-ligase family.</text>
</comment>
<dbReference type="GO" id="GO:0005524">
    <property type="term" value="F:ATP binding"/>
    <property type="evidence" value="ECO:0007669"/>
    <property type="project" value="UniProtKB-KW"/>
</dbReference>
<dbReference type="STRING" id="1202724.AM493_12885"/>
<dbReference type="Pfam" id="PF01812">
    <property type="entry name" value="5-FTHF_cyc-lig"/>
    <property type="match status" value="1"/>
</dbReference>
<dbReference type="SUPFAM" id="SSF100950">
    <property type="entry name" value="NagB/RpiA/CoA transferase-like"/>
    <property type="match status" value="1"/>
</dbReference>
<dbReference type="GO" id="GO:0030272">
    <property type="term" value="F:5-formyltetrahydrofolate cyclo-ligase activity"/>
    <property type="evidence" value="ECO:0007669"/>
    <property type="project" value="UniProtKB-EC"/>
</dbReference>
<feature type="binding site" evidence="4">
    <location>
        <position position="50"/>
    </location>
    <ligand>
        <name>substrate</name>
    </ligand>
</feature>
<dbReference type="EC" id="6.3.3.2" evidence="5"/>
<keyword evidence="7" id="KW-1185">Reference proteome</keyword>
<keyword evidence="2 4" id="KW-0547">Nucleotide-binding</keyword>
<dbReference type="Gene3D" id="3.40.50.10420">
    <property type="entry name" value="NagB/RpiA/CoA transferase-like"/>
    <property type="match status" value="1"/>
</dbReference>
<organism evidence="6 7">
    <name type="scientific">Flavobacterium akiainvivens</name>
    <dbReference type="NCBI Taxonomy" id="1202724"/>
    <lineage>
        <taxon>Bacteria</taxon>
        <taxon>Pseudomonadati</taxon>
        <taxon>Bacteroidota</taxon>
        <taxon>Flavobacteriia</taxon>
        <taxon>Flavobacteriales</taxon>
        <taxon>Flavobacteriaceae</taxon>
        <taxon>Flavobacterium</taxon>
    </lineage>
</organism>
<dbReference type="EMBL" id="LIYD01000005">
    <property type="protein sequence ID" value="KOS06819.1"/>
    <property type="molecule type" value="Genomic_DNA"/>
</dbReference>
<dbReference type="PANTHER" id="PTHR23407:SF1">
    <property type="entry name" value="5-FORMYLTETRAHYDROFOLATE CYCLO-LIGASE"/>
    <property type="match status" value="1"/>
</dbReference>
<feature type="binding site" evidence="4">
    <location>
        <begin position="3"/>
        <end position="7"/>
    </location>
    <ligand>
        <name>ATP</name>
        <dbReference type="ChEBI" id="CHEBI:30616"/>
    </ligand>
</feature>
<keyword evidence="5" id="KW-0460">Magnesium</keyword>
<sequence length="187" mass="21331">MTKKELRTHYKALRQVLTLNEIEQKSLAIANRLLGLDIWNKTYYHLFLSMENQKEVHTDVVLNILAGKDKEVVVSRSDFETCTMVHYLLTDNTKLALSTYGIPEPVDGLEVPSAKMDVVFVPLLAFDIKGHRVGYGKGFYDRFLNECRPDVIRVGLSFFEAAEGEIPHNDTDIALDFCVTPERVYAF</sequence>
<dbReference type="InterPro" id="IPR037171">
    <property type="entry name" value="NagB/RpiA_transferase-like"/>
</dbReference>
<keyword evidence="3 4" id="KW-0067">ATP-binding</keyword>
<comment type="catalytic activity">
    <reaction evidence="5">
        <text>(6S)-5-formyl-5,6,7,8-tetrahydrofolate + ATP = (6R)-5,10-methenyltetrahydrofolate + ADP + phosphate</text>
        <dbReference type="Rhea" id="RHEA:10488"/>
        <dbReference type="ChEBI" id="CHEBI:30616"/>
        <dbReference type="ChEBI" id="CHEBI:43474"/>
        <dbReference type="ChEBI" id="CHEBI:57455"/>
        <dbReference type="ChEBI" id="CHEBI:57457"/>
        <dbReference type="ChEBI" id="CHEBI:456216"/>
        <dbReference type="EC" id="6.3.3.2"/>
    </reaction>
</comment>
<comment type="cofactor">
    <cofactor evidence="5">
        <name>Mg(2+)</name>
        <dbReference type="ChEBI" id="CHEBI:18420"/>
    </cofactor>
</comment>
<evidence type="ECO:0000256" key="1">
    <source>
        <dbReference type="ARBA" id="ARBA00010638"/>
    </source>
</evidence>
<dbReference type="InterPro" id="IPR002698">
    <property type="entry name" value="FTHF_cligase"/>
</dbReference>
<dbReference type="PATRIC" id="fig|1202724.3.peg.2670"/>
<dbReference type="GO" id="GO:0009396">
    <property type="term" value="P:folic acid-containing compound biosynthetic process"/>
    <property type="evidence" value="ECO:0007669"/>
    <property type="project" value="TreeGrafter"/>
</dbReference>
<comment type="caution">
    <text evidence="6">The sequence shown here is derived from an EMBL/GenBank/DDBJ whole genome shotgun (WGS) entry which is preliminary data.</text>
</comment>